<proteinExistence type="predicted"/>
<dbReference type="EMBL" id="JASBWS010000026">
    <property type="protein sequence ID" value="KAJ9110022.1"/>
    <property type="molecule type" value="Genomic_DNA"/>
</dbReference>
<reference evidence="1" key="1">
    <citation type="submission" date="2023-04" db="EMBL/GenBank/DDBJ databases">
        <title>Draft Genome sequencing of Naganishia species isolated from polar environments using Oxford Nanopore Technology.</title>
        <authorList>
            <person name="Leo P."/>
            <person name="Venkateswaran K."/>
        </authorList>
    </citation>
    <scope>NUCLEOTIDE SEQUENCE</scope>
    <source>
        <strain evidence="1">MNA-CCFEE 5262</strain>
    </source>
</reference>
<sequence length="742" mass="83866">MTPLRPDVNTSRLLRLLRPYTSHLAKLEQSLRADPDYSTYAVIPQGVALTADRPKPNTKRTYGKSLRPSHSARAYSGPSVPQEDVFLDNAAACKRIDDVHNAQTIKSHLGLARYAAVKHEPTRKVFQQATSVISAFRRLCEVARPPRVTPRGKAPSLPAKQKQRFVAKLSTICANIIGRNLEGYVKAEWISREREKAGLQSDDSGFQVDSEEEEDVKQEYQDQSWRIERLQEWYDALPGHVVGRVPTVLVEQAISLALSLPYHPFRADILWTLFETVSEQEAVSDFRHILRFVVQDTIEHDYRKIPLVLAGIASIISPRRIPMDIERIVISHMSNRKKYLAMCVDPTSLPMHCELAASMVAHGLDFTYNTADQRQIDDFGDHTARWLTLWTESIGSAMVEEKTHAWATLNRCLTDIRFLSDPLPVDNSPNVYLVAFAICQLDTTYNTQEANSLLRKALRCLRSNPGIDFNILHPAAVTEFAIRLLEEPQWKTDCPHFTRWFLSHALRCGAVDWHQNTIASWIDELEALMPEVEELDVDTKNAYAKLGYVWDTTFDSWIKQSPTVKFGRSLSRPARCQSQSDLGSSPVPQVNWEDSGSYSQDRSSPSAYRSSSPATPVIQHRSSVSSNPAVKQPMLHRSTPRSKIQPSTSESIDPLDDIEELDKTTPSLPKRAFAHIEATMSDDETSEQDENDPLANHFSNSTLGSPWNAYDPTPRASRVDKRKVTVASSPLRPDWSKKRHLR</sequence>
<evidence type="ECO:0000313" key="2">
    <source>
        <dbReference type="Proteomes" id="UP001230649"/>
    </source>
</evidence>
<dbReference type="Proteomes" id="UP001230649">
    <property type="component" value="Unassembled WGS sequence"/>
</dbReference>
<organism evidence="1 2">
    <name type="scientific">Naganishia adeliensis</name>
    <dbReference type="NCBI Taxonomy" id="92952"/>
    <lineage>
        <taxon>Eukaryota</taxon>
        <taxon>Fungi</taxon>
        <taxon>Dikarya</taxon>
        <taxon>Basidiomycota</taxon>
        <taxon>Agaricomycotina</taxon>
        <taxon>Tremellomycetes</taxon>
        <taxon>Filobasidiales</taxon>
        <taxon>Filobasidiaceae</taxon>
        <taxon>Naganishia</taxon>
    </lineage>
</organism>
<protein>
    <submittedName>
        <fullName evidence="1">Uncharacterized protein</fullName>
    </submittedName>
</protein>
<comment type="caution">
    <text evidence="1">The sequence shown here is derived from an EMBL/GenBank/DDBJ whole genome shotgun (WGS) entry which is preliminary data.</text>
</comment>
<name>A0ACC2WG23_9TREE</name>
<keyword evidence="2" id="KW-1185">Reference proteome</keyword>
<evidence type="ECO:0000313" key="1">
    <source>
        <dbReference type="EMBL" id="KAJ9110022.1"/>
    </source>
</evidence>
<gene>
    <name evidence="1" type="ORF">QFC20_003096</name>
</gene>
<accession>A0ACC2WG23</accession>